<feature type="compositionally biased region" description="Basic and acidic residues" evidence="2">
    <location>
        <begin position="945"/>
        <end position="962"/>
    </location>
</feature>
<name>A0A5M9JNQ1_MONFR</name>
<feature type="compositionally biased region" description="Low complexity" evidence="2">
    <location>
        <begin position="156"/>
        <end position="166"/>
    </location>
</feature>
<feature type="compositionally biased region" description="Polar residues" evidence="2">
    <location>
        <begin position="1192"/>
        <end position="1210"/>
    </location>
</feature>
<feature type="region of interest" description="Disordered" evidence="2">
    <location>
        <begin position="1403"/>
        <end position="1453"/>
    </location>
</feature>
<keyword evidence="5" id="KW-1185">Reference proteome</keyword>
<dbReference type="PROSITE" id="PS50030">
    <property type="entry name" value="UBA"/>
    <property type="match status" value="3"/>
</dbReference>
<evidence type="ECO:0000313" key="4">
    <source>
        <dbReference type="EMBL" id="KAA8571138.1"/>
    </source>
</evidence>
<evidence type="ECO:0000256" key="1">
    <source>
        <dbReference type="SAM" id="Coils"/>
    </source>
</evidence>
<evidence type="ECO:0000256" key="2">
    <source>
        <dbReference type="SAM" id="MobiDB-lite"/>
    </source>
</evidence>
<feature type="compositionally biased region" description="Polar residues" evidence="2">
    <location>
        <begin position="1527"/>
        <end position="1551"/>
    </location>
</feature>
<organism evidence="4 5">
    <name type="scientific">Monilinia fructicola</name>
    <name type="common">Brown rot fungus</name>
    <name type="synonym">Ciboria fructicola</name>
    <dbReference type="NCBI Taxonomy" id="38448"/>
    <lineage>
        <taxon>Eukaryota</taxon>
        <taxon>Fungi</taxon>
        <taxon>Dikarya</taxon>
        <taxon>Ascomycota</taxon>
        <taxon>Pezizomycotina</taxon>
        <taxon>Leotiomycetes</taxon>
        <taxon>Helotiales</taxon>
        <taxon>Sclerotiniaceae</taxon>
        <taxon>Monilinia</taxon>
    </lineage>
</organism>
<feature type="compositionally biased region" description="Polar residues" evidence="2">
    <location>
        <begin position="167"/>
        <end position="178"/>
    </location>
</feature>
<feature type="region of interest" description="Disordered" evidence="2">
    <location>
        <begin position="579"/>
        <end position="599"/>
    </location>
</feature>
<feature type="region of interest" description="Disordered" evidence="2">
    <location>
        <begin position="945"/>
        <end position="964"/>
    </location>
</feature>
<comment type="caution">
    <text evidence="4">The sequence shown here is derived from an EMBL/GenBank/DDBJ whole genome shotgun (WGS) entry which is preliminary data.</text>
</comment>
<keyword evidence="1" id="KW-0175">Coiled coil</keyword>
<accession>A0A5M9JNQ1</accession>
<evidence type="ECO:0000259" key="3">
    <source>
        <dbReference type="PROSITE" id="PS50030"/>
    </source>
</evidence>
<dbReference type="InterPro" id="IPR015940">
    <property type="entry name" value="UBA"/>
</dbReference>
<feature type="region of interest" description="Disordered" evidence="2">
    <location>
        <begin position="1926"/>
        <end position="1975"/>
    </location>
</feature>
<dbReference type="SUPFAM" id="SSF46934">
    <property type="entry name" value="UBA-like"/>
    <property type="match status" value="2"/>
</dbReference>
<reference evidence="4 5" key="1">
    <citation type="submission" date="2019-06" db="EMBL/GenBank/DDBJ databases">
        <title>Genome Sequence of the Brown Rot Fungal Pathogen Monilinia fructicola.</title>
        <authorList>
            <person name="De Miccolis Angelini R.M."/>
            <person name="Landi L."/>
            <person name="Abate D."/>
            <person name="Pollastro S."/>
            <person name="Romanazzi G."/>
            <person name="Faretra F."/>
        </authorList>
    </citation>
    <scope>NUCLEOTIDE SEQUENCE [LARGE SCALE GENOMIC DNA]</scope>
    <source>
        <strain evidence="4 5">Mfrc123</strain>
    </source>
</reference>
<feature type="region of interest" description="Disordered" evidence="2">
    <location>
        <begin position="1251"/>
        <end position="1286"/>
    </location>
</feature>
<feature type="region of interest" description="Disordered" evidence="2">
    <location>
        <begin position="1174"/>
        <end position="1238"/>
    </location>
</feature>
<protein>
    <recommendedName>
        <fullName evidence="3">UBA domain-containing protein</fullName>
    </recommendedName>
</protein>
<feature type="region of interest" description="Disordered" evidence="2">
    <location>
        <begin position="1590"/>
        <end position="1613"/>
    </location>
</feature>
<feature type="domain" description="UBA" evidence="3">
    <location>
        <begin position="1628"/>
        <end position="1668"/>
    </location>
</feature>
<evidence type="ECO:0000313" key="5">
    <source>
        <dbReference type="Proteomes" id="UP000322873"/>
    </source>
</evidence>
<dbReference type="Proteomes" id="UP000322873">
    <property type="component" value="Unassembled WGS sequence"/>
</dbReference>
<feature type="compositionally biased region" description="Basic and acidic residues" evidence="2">
    <location>
        <begin position="1598"/>
        <end position="1612"/>
    </location>
</feature>
<proteinExistence type="predicted"/>
<feature type="coiled-coil region" evidence="1">
    <location>
        <begin position="972"/>
        <end position="999"/>
    </location>
</feature>
<feature type="compositionally biased region" description="Basic and acidic residues" evidence="2">
    <location>
        <begin position="1960"/>
        <end position="1975"/>
    </location>
</feature>
<feature type="region of interest" description="Disordered" evidence="2">
    <location>
        <begin position="156"/>
        <end position="182"/>
    </location>
</feature>
<dbReference type="Gene3D" id="1.10.8.10">
    <property type="entry name" value="DNA helicase RuvA subunit, C-terminal domain"/>
    <property type="match status" value="1"/>
</dbReference>
<feature type="region of interest" description="Disordered" evidence="2">
    <location>
        <begin position="1471"/>
        <end position="1575"/>
    </location>
</feature>
<feature type="region of interest" description="Disordered" evidence="2">
    <location>
        <begin position="1861"/>
        <end position="1890"/>
    </location>
</feature>
<feature type="compositionally biased region" description="Acidic residues" evidence="2">
    <location>
        <begin position="1868"/>
        <end position="1880"/>
    </location>
</feature>
<feature type="compositionally biased region" description="Basic and acidic residues" evidence="2">
    <location>
        <begin position="1928"/>
        <end position="1946"/>
    </location>
</feature>
<dbReference type="EMBL" id="VICG01000006">
    <property type="protein sequence ID" value="KAA8571138.1"/>
    <property type="molecule type" value="Genomic_DNA"/>
</dbReference>
<feature type="domain" description="UBA" evidence="3">
    <location>
        <begin position="1669"/>
        <end position="1714"/>
    </location>
</feature>
<gene>
    <name evidence="4" type="ORF">EYC84_000483</name>
</gene>
<dbReference type="VEuPathDB" id="FungiDB:MFRU_058g00350"/>
<sequence>MLHVRTNEARNVNARVEESISDSFIIVRKIHQLPPWKFINLELKFGASNDVPAVDKDLMRILKEFARDLEISERCSVSVSTARFIPAGSSHIRGAVDLISIGLGSRAVKLHLHQSPTSAEPYTFPHGLEGKIQSSTSFDVQPSLMDPNKDFCKKTTSSSYSNKTASALTTNPNDIPQESTEEGGVPFYPQSSPPKEVEKWIEQVQVDRRDNELAEKLYRYFLHSDNSGSIFEWPWVQTELHKVQSFRQKPCLEACPDSDKEESTSPISESAPTRLRGGCAGWKFMHKSGERSSIKNSQCRDCRNDIDLGYGGSHLFAKPFPEYDPTVDLMYLYDTDQEKIQERLHGILSMDMRLIKEAKSALRNEIRRARSNSSNPEFDLQPGSDSTYTYLRGGMIRPTEYSSIDSPSSGCMRRRDKLLHMVEKFMKYTKFTRGKLQDKVKTPNKGNGESIENFENTEDDMTEDGEWPGKLPLRNDETLTDLNRAIDYYNQNGRKAYALQEKLDRIKTRLANAGIINEEYDDYFQDTQELDIYEQMVYDVLSRNQVGELYDTLVFRCGAAAIGAAQILKRRIQQAQLDESKSPAVRQRGRHRESKSEKLIGAENNELEGDNVDEIESMKEEDEWVDNDDDELDGEQLWRHKLGMWREPDIYYSALSIYNHLRKQVYDLKAKLCKIEETIPKNSTVIQEYRGICQDTKKLLSFELTEVDLQRESQKGTLTERERLRRMYIVSKYATHARTVLSKRINLAEAACRYGVKKNERKRNIFHLLKGSFGKCRREKGVVKEQSHPLRSGESSEVKDLSSVVTVEKLLEEYDRLKNQVRHLRLVAGIRIHDDGDLEKNSNFWTILEEQNKVEMLMRDIKYLRDNGRIPSILLASYGVLKAKEVKALIENNFNIAQTAYSRLESLSIHQRGGAGSDSRRNRLRWKLGKLTLFVRKIGRRRRLSERLQGRESHEETGDRGRSAARRVGSSFSCLLTNYDRLSREVEELRRDESSLRGKGAKIDEYTGYWTEMGKIQAHLELRADVQARRDQNAVLLVPQIERGVSKAQCAKEILELRNQILRDDLSASNEESRWSSGSSRAGGLERKHDLLLSNFMQATQFLGDAFALKFPIAEEIYASTKDISDSLVEISDVILTPQSESRNTQLRGGVGRDWKEFCLNQLAKIRKQYSRSERFSGGLQRGEHDEPLLAPSSNPRPTEPLQTQRQAHQQHSRGDSGVSGVGVTPSQPKDESVQKDPPQQANIFSQFSHRLQPSRGGADPGVHAAPVENPSAIAPADPDDPGEIEERRQKERNMIAMRQIERKQELSSISNDFVLIMGEFINLTEMIRNNRRRLFYKRIVTNYLIAARRTNEIMENWLRDIKQQDFPREKRLYLREIGYATRILDEWPGYMNGMVHYSFTTQRGKDSRASALGPVQHRRGEERGESSRSSVPNSVQNLHGEKNGASSKSSILDRGRRYWGKERRELSRSSVFNKARYHQNEESDSSSESSTPNPVRPDQDKRSGESLRISIPDTARYHQTEESDASSESSIPNPVQSLQAERNAPSSKSSIPHPVRQYQGEERGESSTSSVHNPVDEILKQTTQLRIKNDLPLTVPTRKESQRKVTRKERLSSSTSGPLFMCYEEDAIPEEVMNRFLKMGHMREEIVFAFSASAGDAQEAARILSPEAFDESQIPTEVIDQLQGLGTSRDEVFNALRSSNGNVNLAAEILFAEEIDLFDQPFTLADVHYLANSLQAPAAQAFEALVATGGDQTEAASRIFSGEIPAARLVSLESMHRLVRLGATGRQAYDFLQTARGDIQRATGLFLEVERSGQPSFPTEQIDYFVAFGVSRVAAGNALAIAGGDTQHATEILLPLITQESSQDCNNSDDDEGGDDDGETVVTESEAAEEDIDRLVELGISSSEAFDVLLDFENDVGAATEYLISRSLREEATEDGEAKNDKAENDEMTNERNIPGNHNIDRKGKGKASEIDTM</sequence>
<feature type="domain" description="UBA" evidence="3">
    <location>
        <begin position="1887"/>
        <end position="1927"/>
    </location>
</feature>
<dbReference type="InterPro" id="IPR009060">
    <property type="entry name" value="UBA-like_sf"/>
</dbReference>
<dbReference type="SMART" id="SM00165">
    <property type="entry name" value="UBA"/>
    <property type="match status" value="5"/>
</dbReference>